<feature type="domain" description="Bacterial phospholipase C C-terminal" evidence="3">
    <location>
        <begin position="476"/>
        <end position="565"/>
    </location>
</feature>
<accession>A0A918TUS4</accession>
<dbReference type="AlphaFoldDB" id="A0A918TUS4"/>
<dbReference type="GO" id="GO:0004629">
    <property type="term" value="F:phospholipase C activity"/>
    <property type="evidence" value="ECO:0007669"/>
    <property type="project" value="InterPro"/>
</dbReference>
<protein>
    <submittedName>
        <fullName evidence="4">Phospholipase C, phosphocholine-specific</fullName>
    </submittedName>
</protein>
<name>A0A918TUS4_STRCJ</name>
<dbReference type="GO" id="GO:0016042">
    <property type="term" value="P:lipid catabolic process"/>
    <property type="evidence" value="ECO:0007669"/>
    <property type="project" value="InterPro"/>
</dbReference>
<dbReference type="Pfam" id="PF05506">
    <property type="entry name" value="PLipase_C_C"/>
    <property type="match status" value="2"/>
</dbReference>
<dbReference type="EMBL" id="BMVB01000012">
    <property type="protein sequence ID" value="GHC57516.1"/>
    <property type="molecule type" value="Genomic_DNA"/>
</dbReference>
<reference evidence="4" key="1">
    <citation type="journal article" date="2014" name="Int. J. Syst. Evol. Microbiol.">
        <title>Complete genome sequence of Corynebacterium casei LMG S-19264T (=DSM 44701T), isolated from a smear-ripened cheese.</title>
        <authorList>
            <consortium name="US DOE Joint Genome Institute (JGI-PGF)"/>
            <person name="Walter F."/>
            <person name="Albersmeier A."/>
            <person name="Kalinowski J."/>
            <person name="Ruckert C."/>
        </authorList>
    </citation>
    <scope>NUCLEOTIDE SEQUENCE</scope>
    <source>
        <strain evidence="4">JCM 4633</strain>
    </source>
</reference>
<keyword evidence="2" id="KW-0843">Virulence</keyword>
<dbReference type="Gene3D" id="3.40.720.10">
    <property type="entry name" value="Alkaline Phosphatase, subunit A"/>
    <property type="match status" value="2"/>
</dbReference>
<proteinExistence type="predicted"/>
<dbReference type="PANTHER" id="PTHR31956:SF1">
    <property type="entry name" value="NON-SPECIFIC PHOSPHOLIPASE C1"/>
    <property type="match status" value="1"/>
</dbReference>
<reference evidence="4" key="2">
    <citation type="submission" date="2020-09" db="EMBL/GenBank/DDBJ databases">
        <authorList>
            <person name="Sun Q."/>
            <person name="Ohkuma M."/>
        </authorList>
    </citation>
    <scope>NUCLEOTIDE SEQUENCE</scope>
    <source>
        <strain evidence="4">JCM 4633</strain>
    </source>
</reference>
<evidence type="ECO:0000256" key="2">
    <source>
        <dbReference type="ARBA" id="ARBA00023026"/>
    </source>
</evidence>
<dbReference type="PANTHER" id="PTHR31956">
    <property type="entry name" value="NON-SPECIFIC PHOSPHOLIPASE C4-RELATED"/>
    <property type="match status" value="1"/>
</dbReference>
<keyword evidence="1" id="KW-0378">Hydrolase</keyword>
<gene>
    <name evidence="4" type="primary">plcC</name>
    <name evidence="4" type="ORF">GCM10010507_37710</name>
</gene>
<dbReference type="InterPro" id="IPR008475">
    <property type="entry name" value="PLipase_C_C"/>
</dbReference>
<comment type="caution">
    <text evidence="4">The sequence shown here is derived from an EMBL/GenBank/DDBJ whole genome shotgun (WGS) entry which is preliminary data.</text>
</comment>
<evidence type="ECO:0000313" key="4">
    <source>
        <dbReference type="EMBL" id="GHC57516.1"/>
    </source>
</evidence>
<dbReference type="RefSeq" id="WP_190111011.1">
    <property type="nucleotide sequence ID" value="NZ_BMVB01000012.1"/>
</dbReference>
<evidence type="ECO:0000313" key="5">
    <source>
        <dbReference type="Proteomes" id="UP000646244"/>
    </source>
</evidence>
<feature type="domain" description="Bacterial phospholipase C C-terminal" evidence="3">
    <location>
        <begin position="582"/>
        <end position="657"/>
    </location>
</feature>
<dbReference type="Proteomes" id="UP000646244">
    <property type="component" value="Unassembled WGS sequence"/>
</dbReference>
<organism evidence="4 5">
    <name type="scientific">Streptomyces cinnamoneus</name>
    <name type="common">Streptoverticillium cinnamoneum</name>
    <dbReference type="NCBI Taxonomy" id="53446"/>
    <lineage>
        <taxon>Bacteria</taxon>
        <taxon>Bacillati</taxon>
        <taxon>Actinomycetota</taxon>
        <taxon>Actinomycetes</taxon>
        <taxon>Kitasatosporales</taxon>
        <taxon>Streptomycetaceae</taxon>
        <taxon>Streptomyces</taxon>
        <taxon>Streptomyces cinnamoneus group</taxon>
    </lineage>
</organism>
<dbReference type="InterPro" id="IPR007312">
    <property type="entry name" value="Phosphoesterase"/>
</dbReference>
<dbReference type="Pfam" id="PF04185">
    <property type="entry name" value="Phosphoesterase"/>
    <property type="match status" value="2"/>
</dbReference>
<sequence length="667" mass="74963">MFPAHRSNLPESVLRALRRTPAGGGLQAVRHVVLLMQENRSFDHYFGTVPGVRGFSDRNAILLRDGKSAIFDQPAQEGEAVRPFSLADDGSQDQSTVHDWDTQHMAWNSGWYDQWIAAKGRAAMGYYRAEGVPLYHELADTFTLCEAYHCSVSSETTSNRNYFFSGYGGFEPGGGRVKGATAHDREQRRPYDRRGYGWSSYPEWLEQNGKSWKIYQEWDNFYDNNVEFHSEFKRVYRQALDNAQLHDELSLFTFYESLPGLEPQQREEKLRALAAGVGKLGTADQSLYQRGLARSSTEWSTTMGFLREFRKDIEANRLPQVSYLVPPEANSEHPGNSHPRSGEKIVYQVLDALASNPEVWDSTVLFISYDENDGLFDHVPPPVPPRTETDEWAGSQPLGMGARVPLLVISPWSTGGYVCSQVFDHTSQVRFLEEWLGIRQPWISRWRRTVAGDLTSAFDFERTAAPPAVPPGLRRARALPYQPDAHGALGDDHRFRLTLVNSGSSSAHLTLYPYEGLGSLDDRRSYEAPEHFDIRGTDEESFELTGAAYMFIITGPNGFRREFGGVPADRAAGLQVSSQVQTDPRQVMMTVHNPGTDEVIFDLGPTGKHLGTEQHTLRPGDGTTIVWNAEAEHGWYDVTLSVIREGDRVLHRRLMGHIENGKESVSG</sequence>
<evidence type="ECO:0000256" key="1">
    <source>
        <dbReference type="ARBA" id="ARBA00022801"/>
    </source>
</evidence>
<dbReference type="InterPro" id="IPR017850">
    <property type="entry name" value="Alkaline_phosphatase_core_sf"/>
</dbReference>
<evidence type="ECO:0000259" key="3">
    <source>
        <dbReference type="Pfam" id="PF05506"/>
    </source>
</evidence>